<evidence type="ECO:0000256" key="8">
    <source>
        <dbReference type="PROSITE-ProRule" id="PRU00782"/>
    </source>
</evidence>
<accession>A0A7D9K0U7</accession>
<dbReference type="SMART" id="SM00242">
    <property type="entry name" value="MYSc"/>
    <property type="match status" value="1"/>
</dbReference>
<sequence length="212" mass="24623">MICTSPTYLLTVLTYLLCLLTVLVYIIAIFKVISSVLHFGNLQFKQERNADQATLPNNTIAQKICHLLGIPVVDFTKCLIRPKVKVGREYVHKSQTKDQAEFSCAALAKALYERMFKWMVHRINRCLDRTKRDGASFIGILDIAGFEIFKLNSFEQLCINYTNEKLQQLFNHTMFVLEQEEYRKEGIEWKFIDFGLDLQPCIDLIEKVRICS</sequence>
<keyword evidence="10" id="KW-1185">Reference proteome</keyword>
<dbReference type="GO" id="GO:0016459">
    <property type="term" value="C:myosin complex"/>
    <property type="evidence" value="ECO:0007669"/>
    <property type="project" value="UniProtKB-KW"/>
</dbReference>
<dbReference type="PRINTS" id="PR00193">
    <property type="entry name" value="MYOSINHEAVY"/>
</dbReference>
<evidence type="ECO:0000256" key="3">
    <source>
        <dbReference type="ARBA" id="ARBA00022840"/>
    </source>
</evidence>
<keyword evidence="6" id="KW-0505">Motor protein</keyword>
<comment type="caution">
    <text evidence="9">The sequence shown here is derived from an EMBL/GenBank/DDBJ whole genome shotgun (WGS) entry which is preliminary data.</text>
</comment>
<dbReference type="PANTHER" id="PTHR13140:SF857">
    <property type="entry name" value="MYOSIN-11"/>
    <property type="match status" value="1"/>
</dbReference>
<comment type="similarity">
    <text evidence="1 8">Belongs to the TRAFAC class myosin-kinesin ATPase superfamily. Myosin family.</text>
</comment>
<keyword evidence="3" id="KW-0067">ATP-binding</keyword>
<dbReference type="EMBL" id="CACRXK020025025">
    <property type="protein sequence ID" value="CAB4039162.1"/>
    <property type="molecule type" value="Genomic_DNA"/>
</dbReference>
<evidence type="ECO:0000313" key="9">
    <source>
        <dbReference type="EMBL" id="CAB4039162.1"/>
    </source>
</evidence>
<dbReference type="InterPro" id="IPR027417">
    <property type="entry name" value="P-loop_NTPase"/>
</dbReference>
<evidence type="ECO:0000256" key="7">
    <source>
        <dbReference type="ARBA" id="ARBA00023203"/>
    </source>
</evidence>
<evidence type="ECO:0000256" key="4">
    <source>
        <dbReference type="ARBA" id="ARBA00023054"/>
    </source>
</evidence>
<dbReference type="GO" id="GO:0007015">
    <property type="term" value="P:actin filament organization"/>
    <property type="evidence" value="ECO:0007669"/>
    <property type="project" value="TreeGrafter"/>
</dbReference>
<keyword evidence="7 8" id="KW-0009">Actin-binding</keyword>
<dbReference type="GO" id="GO:0005737">
    <property type="term" value="C:cytoplasm"/>
    <property type="evidence" value="ECO:0007669"/>
    <property type="project" value="TreeGrafter"/>
</dbReference>
<dbReference type="InterPro" id="IPR001609">
    <property type="entry name" value="Myosin_head_motor_dom-like"/>
</dbReference>
<keyword evidence="2" id="KW-0547">Nucleotide-binding</keyword>
<evidence type="ECO:0000256" key="6">
    <source>
        <dbReference type="ARBA" id="ARBA00023175"/>
    </source>
</evidence>
<keyword evidence="5 8" id="KW-0518">Myosin</keyword>
<comment type="caution">
    <text evidence="8">Lacks conserved residue(s) required for the propagation of feature annotation.</text>
</comment>
<proteinExistence type="inferred from homology"/>
<dbReference type="Gene3D" id="1.20.120.720">
    <property type="entry name" value="Myosin VI head, motor domain, U50 subdomain"/>
    <property type="match status" value="1"/>
</dbReference>
<dbReference type="GO" id="GO:0051015">
    <property type="term" value="F:actin filament binding"/>
    <property type="evidence" value="ECO:0007669"/>
    <property type="project" value="TreeGrafter"/>
</dbReference>
<dbReference type="AlphaFoldDB" id="A0A7D9K0U7"/>
<protein>
    <submittedName>
        <fullName evidence="9">Myosin-10-like, partial</fullName>
    </submittedName>
</protein>
<dbReference type="SUPFAM" id="SSF52540">
    <property type="entry name" value="P-loop containing nucleoside triphosphate hydrolases"/>
    <property type="match status" value="1"/>
</dbReference>
<dbReference type="PROSITE" id="PS51456">
    <property type="entry name" value="MYOSIN_MOTOR"/>
    <property type="match status" value="1"/>
</dbReference>
<dbReference type="Gene3D" id="1.20.58.530">
    <property type="match status" value="1"/>
</dbReference>
<name>A0A7D9K0U7_PARCT</name>
<evidence type="ECO:0000313" key="10">
    <source>
        <dbReference type="Proteomes" id="UP001152795"/>
    </source>
</evidence>
<dbReference type="FunFam" id="1.20.120.720:FF:000001">
    <property type="entry name" value="Myosin heavy chain, muscle"/>
    <property type="match status" value="1"/>
</dbReference>
<dbReference type="GO" id="GO:0000146">
    <property type="term" value="F:microfilament motor activity"/>
    <property type="evidence" value="ECO:0007669"/>
    <property type="project" value="TreeGrafter"/>
</dbReference>
<gene>
    <name evidence="9" type="ORF">PACLA_8A030432</name>
</gene>
<evidence type="ECO:0000256" key="2">
    <source>
        <dbReference type="ARBA" id="ARBA00022741"/>
    </source>
</evidence>
<reference evidence="9" key="1">
    <citation type="submission" date="2020-04" db="EMBL/GenBank/DDBJ databases">
        <authorList>
            <person name="Alioto T."/>
            <person name="Alioto T."/>
            <person name="Gomez Garrido J."/>
        </authorList>
    </citation>
    <scope>NUCLEOTIDE SEQUENCE</scope>
    <source>
        <strain evidence="9">A484AB</strain>
    </source>
</reference>
<organism evidence="9 10">
    <name type="scientific">Paramuricea clavata</name>
    <name type="common">Red gorgonian</name>
    <name type="synonym">Violescent sea-whip</name>
    <dbReference type="NCBI Taxonomy" id="317549"/>
    <lineage>
        <taxon>Eukaryota</taxon>
        <taxon>Metazoa</taxon>
        <taxon>Cnidaria</taxon>
        <taxon>Anthozoa</taxon>
        <taxon>Octocorallia</taxon>
        <taxon>Malacalcyonacea</taxon>
        <taxon>Plexauridae</taxon>
        <taxon>Paramuricea</taxon>
    </lineage>
</organism>
<dbReference type="Proteomes" id="UP001152795">
    <property type="component" value="Unassembled WGS sequence"/>
</dbReference>
<dbReference type="PANTHER" id="PTHR13140">
    <property type="entry name" value="MYOSIN"/>
    <property type="match status" value="1"/>
</dbReference>
<dbReference type="OrthoDB" id="6108017at2759"/>
<evidence type="ECO:0000256" key="5">
    <source>
        <dbReference type="ARBA" id="ARBA00023123"/>
    </source>
</evidence>
<dbReference type="GO" id="GO:0016020">
    <property type="term" value="C:membrane"/>
    <property type="evidence" value="ECO:0007669"/>
    <property type="project" value="TreeGrafter"/>
</dbReference>
<evidence type="ECO:0000256" key="1">
    <source>
        <dbReference type="ARBA" id="ARBA00008314"/>
    </source>
</evidence>
<dbReference type="Pfam" id="PF00063">
    <property type="entry name" value="Myosin_head"/>
    <property type="match status" value="1"/>
</dbReference>
<keyword evidence="4" id="KW-0175">Coiled coil</keyword>
<feature type="non-terminal residue" evidence="9">
    <location>
        <position position="1"/>
    </location>
</feature>
<dbReference type="GO" id="GO:0005524">
    <property type="term" value="F:ATP binding"/>
    <property type="evidence" value="ECO:0007669"/>
    <property type="project" value="UniProtKB-KW"/>
</dbReference>